<organism evidence="1 2">
    <name type="scientific">Eleutherodactylus coqui</name>
    <name type="common">Puerto Rican coqui</name>
    <dbReference type="NCBI Taxonomy" id="57060"/>
    <lineage>
        <taxon>Eukaryota</taxon>
        <taxon>Metazoa</taxon>
        <taxon>Chordata</taxon>
        <taxon>Craniata</taxon>
        <taxon>Vertebrata</taxon>
        <taxon>Euteleostomi</taxon>
        <taxon>Amphibia</taxon>
        <taxon>Batrachia</taxon>
        <taxon>Anura</taxon>
        <taxon>Neobatrachia</taxon>
        <taxon>Hyloidea</taxon>
        <taxon>Eleutherodactylidae</taxon>
        <taxon>Eleutherodactylinae</taxon>
        <taxon>Eleutherodactylus</taxon>
        <taxon>Eleutherodactylus</taxon>
    </lineage>
</organism>
<accession>A0A8J6ELY4</accession>
<reference evidence="1" key="1">
    <citation type="thesis" date="2020" institute="ProQuest LLC" country="789 East Eisenhower Parkway, Ann Arbor, MI, USA">
        <title>Comparative Genomics and Chromosome Evolution.</title>
        <authorList>
            <person name="Mudd A.B."/>
        </authorList>
    </citation>
    <scope>NUCLEOTIDE SEQUENCE</scope>
    <source>
        <strain evidence="1">HN-11 Male</strain>
        <tissue evidence="1">Kidney and liver</tissue>
    </source>
</reference>
<dbReference type="Proteomes" id="UP000770717">
    <property type="component" value="Unassembled WGS sequence"/>
</dbReference>
<dbReference type="EMBL" id="WNTK01000158">
    <property type="protein sequence ID" value="KAG9471330.1"/>
    <property type="molecule type" value="Genomic_DNA"/>
</dbReference>
<evidence type="ECO:0000313" key="2">
    <source>
        <dbReference type="Proteomes" id="UP000770717"/>
    </source>
</evidence>
<proteinExistence type="predicted"/>
<name>A0A8J6ELY4_ELECQ</name>
<keyword evidence="2" id="KW-1185">Reference proteome</keyword>
<comment type="caution">
    <text evidence="1">The sequence shown here is derived from an EMBL/GenBank/DDBJ whole genome shotgun (WGS) entry which is preliminary data.</text>
</comment>
<gene>
    <name evidence="1" type="ORF">GDO78_015161</name>
</gene>
<dbReference type="AlphaFoldDB" id="A0A8J6ELY4"/>
<evidence type="ECO:0000313" key="1">
    <source>
        <dbReference type="EMBL" id="KAG9471330.1"/>
    </source>
</evidence>
<sequence length="107" mass="12003">MVPITVTSAFSVLIPAITIPTPWPGSRTLYSVLAFQFTSASSLLLLLLLPSPHPICPSLQSKHFFCLFLIFEKTFSKVGSIQRSCDGTVLYQSYTMRCRLTLRIRFS</sequence>
<protein>
    <submittedName>
        <fullName evidence="1">Uncharacterized protein</fullName>
    </submittedName>
</protein>